<evidence type="ECO:0000256" key="5">
    <source>
        <dbReference type="ARBA" id="ARBA00022741"/>
    </source>
</evidence>
<dbReference type="GO" id="GO:0005737">
    <property type="term" value="C:cytoplasm"/>
    <property type="evidence" value="ECO:0007669"/>
    <property type="project" value="TreeGrafter"/>
</dbReference>
<reference evidence="16" key="1">
    <citation type="submission" date="2016-03" db="EMBL/GenBank/DDBJ databases">
        <authorList>
            <person name="Devillers Hugo."/>
        </authorList>
    </citation>
    <scope>NUCLEOTIDE SEQUENCE [LARGE SCALE GENOMIC DNA]</scope>
</reference>
<evidence type="ECO:0000256" key="4">
    <source>
        <dbReference type="ARBA" id="ARBA00022679"/>
    </source>
</evidence>
<dbReference type="GO" id="GO:1901992">
    <property type="term" value="P:positive regulation of mitotic cell cycle phase transition"/>
    <property type="evidence" value="ECO:0007669"/>
    <property type="project" value="UniProtKB-ARBA"/>
</dbReference>
<dbReference type="CDD" id="cd00130">
    <property type="entry name" value="PAS"/>
    <property type="match status" value="1"/>
</dbReference>
<feature type="region of interest" description="Disordered" evidence="11">
    <location>
        <begin position="837"/>
        <end position="857"/>
    </location>
</feature>
<dbReference type="OrthoDB" id="162894at2759"/>
<dbReference type="Gene3D" id="1.10.510.10">
    <property type="entry name" value="Transferase(Phosphotransferase) domain 1"/>
    <property type="match status" value="2"/>
</dbReference>
<evidence type="ECO:0000313" key="15">
    <source>
        <dbReference type="EMBL" id="SCU79107.1"/>
    </source>
</evidence>
<dbReference type="SMART" id="SM00220">
    <property type="entry name" value="S_TKc"/>
    <property type="match status" value="1"/>
</dbReference>
<dbReference type="SUPFAM" id="SSF52172">
    <property type="entry name" value="CheY-like"/>
    <property type="match status" value="1"/>
</dbReference>
<feature type="region of interest" description="Disordered" evidence="11">
    <location>
        <begin position="14"/>
        <end position="41"/>
    </location>
</feature>
<dbReference type="SUPFAM" id="SSF56112">
    <property type="entry name" value="Protein kinase-like (PK-like)"/>
    <property type="match status" value="1"/>
</dbReference>
<evidence type="ECO:0000256" key="3">
    <source>
        <dbReference type="ARBA" id="ARBA00022553"/>
    </source>
</evidence>
<feature type="domain" description="Response regulatory" evidence="13">
    <location>
        <begin position="1394"/>
        <end position="1508"/>
    </location>
</feature>
<dbReference type="InterPro" id="IPR000014">
    <property type="entry name" value="PAS"/>
</dbReference>
<dbReference type="EMBL" id="LT598483">
    <property type="protein sequence ID" value="SCU79107.1"/>
    <property type="molecule type" value="Genomic_DNA"/>
</dbReference>
<evidence type="ECO:0000256" key="9">
    <source>
        <dbReference type="ARBA" id="ARBA00048679"/>
    </source>
</evidence>
<feature type="compositionally biased region" description="Polar residues" evidence="11">
    <location>
        <begin position="1135"/>
        <end position="1148"/>
    </location>
</feature>
<dbReference type="GO" id="GO:0000160">
    <property type="term" value="P:phosphorelay signal transduction system"/>
    <property type="evidence" value="ECO:0007669"/>
    <property type="project" value="InterPro"/>
</dbReference>
<dbReference type="PANTHER" id="PTHR24356">
    <property type="entry name" value="SERINE/THREONINE-PROTEIN KINASE"/>
    <property type="match status" value="1"/>
</dbReference>
<feature type="compositionally biased region" description="Low complexity" evidence="11">
    <location>
        <begin position="1270"/>
        <end position="1280"/>
    </location>
</feature>
<name>A0A1G4IQU0_9SACH</name>
<dbReference type="GO" id="GO:0006950">
    <property type="term" value="P:response to stress"/>
    <property type="evidence" value="ECO:0007669"/>
    <property type="project" value="UniProtKB-ARBA"/>
</dbReference>
<dbReference type="InterPro" id="IPR050236">
    <property type="entry name" value="Ser_Thr_kinase_AGC"/>
</dbReference>
<dbReference type="Pfam" id="PF00069">
    <property type="entry name" value="Pkinase"/>
    <property type="match status" value="2"/>
</dbReference>
<keyword evidence="2" id="KW-0723">Serine/threonine-protein kinase</keyword>
<comment type="caution">
    <text evidence="10">Lacks conserved residue(s) required for the propagation of feature annotation.</text>
</comment>
<evidence type="ECO:0000256" key="11">
    <source>
        <dbReference type="SAM" id="MobiDB-lite"/>
    </source>
</evidence>
<evidence type="ECO:0000256" key="2">
    <source>
        <dbReference type="ARBA" id="ARBA00022527"/>
    </source>
</evidence>
<feature type="compositionally biased region" description="Low complexity" evidence="11">
    <location>
        <begin position="1236"/>
        <end position="1246"/>
    </location>
</feature>
<evidence type="ECO:0000259" key="12">
    <source>
        <dbReference type="PROSITE" id="PS50011"/>
    </source>
</evidence>
<dbReference type="CDD" id="cd05611">
    <property type="entry name" value="STKc_Rim15_like"/>
    <property type="match status" value="1"/>
</dbReference>
<dbReference type="FunFam" id="3.30.200.20:FF:001008">
    <property type="entry name" value="Serine/threonine-protein kinase cek1"/>
    <property type="match status" value="1"/>
</dbReference>
<dbReference type="PROSITE" id="PS50112">
    <property type="entry name" value="PAS"/>
    <property type="match status" value="1"/>
</dbReference>
<dbReference type="SMART" id="SM00091">
    <property type="entry name" value="PAS"/>
    <property type="match status" value="1"/>
</dbReference>
<evidence type="ECO:0000259" key="13">
    <source>
        <dbReference type="PROSITE" id="PS50110"/>
    </source>
</evidence>
<dbReference type="PANTHER" id="PTHR24356:SF1">
    <property type="entry name" value="SERINE_THREONINE-PROTEIN KINASE GREATWALL"/>
    <property type="match status" value="1"/>
</dbReference>
<dbReference type="InterPro" id="IPR011009">
    <property type="entry name" value="Kinase-like_dom_sf"/>
</dbReference>
<keyword evidence="16" id="KW-1185">Reference proteome</keyword>
<proteinExistence type="predicted"/>
<feature type="region of interest" description="Disordered" evidence="11">
    <location>
        <begin position="1315"/>
        <end position="1383"/>
    </location>
</feature>
<feature type="region of interest" description="Disordered" evidence="11">
    <location>
        <begin position="1106"/>
        <end position="1175"/>
    </location>
</feature>
<dbReference type="InterPro" id="IPR008271">
    <property type="entry name" value="Ser/Thr_kinase_AS"/>
</dbReference>
<dbReference type="SUPFAM" id="SSF55785">
    <property type="entry name" value="PYP-like sensor domain (PAS domain)"/>
    <property type="match status" value="1"/>
</dbReference>
<dbReference type="Gene3D" id="3.40.50.2300">
    <property type="match status" value="1"/>
</dbReference>
<protein>
    <recommendedName>
        <fullName evidence="1">non-specific serine/threonine protein kinase</fullName>
        <ecNumber evidence="1">2.7.11.1</ecNumber>
    </recommendedName>
</protein>
<dbReference type="GO" id="GO:0004674">
    <property type="term" value="F:protein serine/threonine kinase activity"/>
    <property type="evidence" value="ECO:0007669"/>
    <property type="project" value="UniProtKB-KW"/>
</dbReference>
<feature type="compositionally biased region" description="Polar residues" evidence="11">
    <location>
        <begin position="460"/>
        <end position="483"/>
    </location>
</feature>
<keyword evidence="3" id="KW-0597">Phosphoprotein</keyword>
<comment type="catalytic activity">
    <reaction evidence="8">
        <text>L-threonyl-[protein] + ATP = O-phospho-L-threonyl-[protein] + ADP + H(+)</text>
        <dbReference type="Rhea" id="RHEA:46608"/>
        <dbReference type="Rhea" id="RHEA-COMP:11060"/>
        <dbReference type="Rhea" id="RHEA-COMP:11605"/>
        <dbReference type="ChEBI" id="CHEBI:15378"/>
        <dbReference type="ChEBI" id="CHEBI:30013"/>
        <dbReference type="ChEBI" id="CHEBI:30616"/>
        <dbReference type="ChEBI" id="CHEBI:61977"/>
        <dbReference type="ChEBI" id="CHEBI:456216"/>
        <dbReference type="EC" id="2.7.11.1"/>
    </reaction>
</comment>
<dbReference type="EC" id="2.7.11.1" evidence="1"/>
<dbReference type="Proteomes" id="UP000191144">
    <property type="component" value="Chromosome A"/>
</dbReference>
<evidence type="ECO:0000256" key="7">
    <source>
        <dbReference type="ARBA" id="ARBA00022840"/>
    </source>
</evidence>
<dbReference type="CDD" id="cd17546">
    <property type="entry name" value="REC_hyHK_CKI1_RcsC-like"/>
    <property type="match status" value="1"/>
</dbReference>
<dbReference type="Gene3D" id="3.30.200.20">
    <property type="entry name" value="Phosphorylase Kinase, domain 1"/>
    <property type="match status" value="2"/>
</dbReference>
<keyword evidence="4" id="KW-0808">Transferase</keyword>
<dbReference type="InterPro" id="IPR035965">
    <property type="entry name" value="PAS-like_dom_sf"/>
</dbReference>
<keyword evidence="6" id="KW-0418">Kinase</keyword>
<feature type="domain" description="Protein kinase" evidence="12">
    <location>
        <begin position="681"/>
        <end position="1069"/>
    </location>
</feature>
<comment type="catalytic activity">
    <reaction evidence="9">
        <text>L-seryl-[protein] + ATP = O-phospho-L-seryl-[protein] + ADP + H(+)</text>
        <dbReference type="Rhea" id="RHEA:17989"/>
        <dbReference type="Rhea" id="RHEA-COMP:9863"/>
        <dbReference type="Rhea" id="RHEA-COMP:11604"/>
        <dbReference type="ChEBI" id="CHEBI:15378"/>
        <dbReference type="ChEBI" id="CHEBI:29999"/>
        <dbReference type="ChEBI" id="CHEBI:30616"/>
        <dbReference type="ChEBI" id="CHEBI:83421"/>
        <dbReference type="ChEBI" id="CHEBI:456216"/>
        <dbReference type="EC" id="2.7.11.1"/>
    </reaction>
</comment>
<dbReference type="InterPro" id="IPR001789">
    <property type="entry name" value="Sig_transdc_resp-reg_receiver"/>
</dbReference>
<dbReference type="SMART" id="SM00133">
    <property type="entry name" value="S_TK_X"/>
    <property type="match status" value="1"/>
</dbReference>
<feature type="compositionally biased region" description="Low complexity" evidence="11">
    <location>
        <begin position="303"/>
        <end position="312"/>
    </location>
</feature>
<dbReference type="GO" id="GO:0005634">
    <property type="term" value="C:nucleus"/>
    <property type="evidence" value="ECO:0007669"/>
    <property type="project" value="TreeGrafter"/>
</dbReference>
<evidence type="ECO:0000259" key="14">
    <source>
        <dbReference type="PROSITE" id="PS50112"/>
    </source>
</evidence>
<evidence type="ECO:0000313" key="16">
    <source>
        <dbReference type="Proteomes" id="UP000191144"/>
    </source>
</evidence>
<feature type="region of interest" description="Disordered" evidence="11">
    <location>
        <begin position="1230"/>
        <end position="1288"/>
    </location>
</feature>
<feature type="compositionally biased region" description="Low complexity" evidence="11">
    <location>
        <begin position="18"/>
        <end position="41"/>
    </location>
</feature>
<feature type="domain" description="PAS" evidence="14">
    <location>
        <begin position="43"/>
        <end position="88"/>
    </location>
</feature>
<keyword evidence="5" id="KW-0547">Nucleotide-binding</keyword>
<dbReference type="InterPro" id="IPR000719">
    <property type="entry name" value="Prot_kinase_dom"/>
</dbReference>
<keyword evidence="7" id="KW-0067">ATP-binding</keyword>
<feature type="region of interest" description="Disordered" evidence="11">
    <location>
        <begin position="460"/>
        <end position="504"/>
    </location>
</feature>
<feature type="compositionally biased region" description="Polar residues" evidence="11">
    <location>
        <begin position="604"/>
        <end position="619"/>
    </location>
</feature>
<evidence type="ECO:0000256" key="8">
    <source>
        <dbReference type="ARBA" id="ARBA00047899"/>
    </source>
</evidence>
<feature type="region of interest" description="Disordered" evidence="11">
    <location>
        <begin position="302"/>
        <end position="324"/>
    </location>
</feature>
<evidence type="ECO:0000256" key="1">
    <source>
        <dbReference type="ARBA" id="ARBA00012513"/>
    </source>
</evidence>
<gene>
    <name evidence="15" type="ORF">LAME_0A07250G</name>
</gene>
<accession>A0A1G4IQU0</accession>
<dbReference type="InterPro" id="IPR011006">
    <property type="entry name" value="CheY-like_superfamily"/>
</dbReference>
<evidence type="ECO:0000256" key="6">
    <source>
        <dbReference type="ARBA" id="ARBA00022777"/>
    </source>
</evidence>
<dbReference type="PROSITE" id="PS00108">
    <property type="entry name" value="PROTEIN_KINASE_ST"/>
    <property type="match status" value="1"/>
</dbReference>
<dbReference type="PROSITE" id="PS50011">
    <property type="entry name" value="PROTEIN_KINASE_DOM"/>
    <property type="match status" value="1"/>
</dbReference>
<dbReference type="FunFam" id="1.10.510.10:FF:000340">
    <property type="entry name" value="Serine threonine protein kinase"/>
    <property type="match status" value="1"/>
</dbReference>
<feature type="compositionally biased region" description="Polar residues" evidence="11">
    <location>
        <begin position="523"/>
        <end position="532"/>
    </location>
</feature>
<dbReference type="SMART" id="SM00448">
    <property type="entry name" value="REC"/>
    <property type="match status" value="1"/>
</dbReference>
<dbReference type="PROSITE" id="PS50110">
    <property type="entry name" value="RESPONSE_REGULATORY"/>
    <property type="match status" value="1"/>
</dbReference>
<dbReference type="InterPro" id="IPR000961">
    <property type="entry name" value="AGC-kinase_C"/>
</dbReference>
<sequence length="1528" mass="169187">MNISTLSLEHITTGSNYPDSASPDSSRSAISAPPSPSESSLSYDEYLKVATDTSASILMELNMDGRIRYLSSIWEDIVGTSVSDIVGQVISDILMGTDQDRSVFQRATDLMIREDCSYRVRFLVECDLNDTDAKTVPDSNLGASPVQPDTIELEAQGVVISSVIDNVPTHSMWIVKPFCEMGNMDNLPQDLVKRLGFGATIFSQYLAEIEDSMVTDEQDLPTPKNELCRVCESLVPAWWLETHSESCIVENKIESVVQLYHDKLAERKKYLEETFKSLEANDGRITQYKGLPLPKTEEDLKLLDGSSSSSDKNPSAVSIFDRSPDHAKNNSPVISGLKFPFRVLTSLIDLCDDAINTNISELKEVSDEHELENGTVQYFYEFSPRTEKNMQSVIEWRLQEAVSCPAIELLRKDTTDLVLQKIENLFRLDNALRYSLKIKKEIDSYVLQLIKEKLDRNRLNSTPSHAIPQLRSQTLSNTPSSKGSETERSDAPIASPQPHKAQSGIFSEAYVGTDRIPRQHMSNLQNNHSLGATESRDSLRSFSRSITPKQPLIEIPGALPGSGGGEQPKIYESVGGTPKLILPDSTESSRSAGVNEHTPRRDSMASTAGHSTPLSSLQKNSIFRPLNSASLERSPMTSPYAASSDRLTPELHSALIPKQPLSPLLLATNQAKSSTPSIRDYDIIKPISKGAYGSVYLAKRRITGDYFAIKVLKKSDMIAKNQVTNVKSERAIMMIQSNKPYVAQLFATFQNRGNLFLVMEYLSGGDLATLIKLMGCLPDQWAKQYITEVIYGVADMHRSGIIHHDLKPDNLLIDRRGHLKLTDFGLSRLGLVTRHRGANNKDIPRSSRKGSAVSEEGSADLPLKWQLKTESPSSNNTLDGIIFKTERSNSNSSSQSVLEVPALRRSGSQLSFSMTDSPGGGSPPPMNLHKRASSNISESWENESPTPDYTLFNPEDSRHDKRFFGTPDYLAPETIEGTGETNACDWWSVGCMLFEFFFGYPPFHAQTVEEVFSNILAGRIHWPDFPDEEMEREFISPEAKDLILKLLVVNPDERLGANDVQDIFGHSYFADVNWDSLYDETGSFVPEVAHPESTDYFDLRGAQLEDFSESDTEPPKIPELLTPGVGRAPKRTSSERSSQSGTPTQKLTVGSVLESTAHESHSNHSSPTTKQLPLAIPLHLRDRRVSKLNEVQTEFGSFNFRNLPALDKANKDVINRLKNEHLVEQGLHQYHHHRTSSGSSSSSDFSTKVKHAKGSVSNPSAGNLVIPTRSSASPNSSNHHSPSRRGSVEIAMTGQRRSAGGITDSPLNSLALAHEECDSPSPASRFKSPLSPQHTFSRTKHHSRTSSKHSSLGEIATEESERLQSLSRAASVRGRRRSDRKSSSGASELMYNLDILVCEPIPIHRFKLTKDLESLGCSVVSVSMGDEMVRRATSDVKFDLMFTALKLPKLGAIDIVKLLRNTTSLNRTTPIIAITAFFQEAQQACVFDDVLERPVSVQQLRSLLMEYTLKKSQDADETMVSDVDADGI</sequence>
<feature type="region of interest" description="Disordered" evidence="11">
    <location>
        <begin position="523"/>
        <end position="619"/>
    </location>
</feature>
<organism evidence="15 16">
    <name type="scientific">Lachancea meyersii CBS 8951</name>
    <dbReference type="NCBI Taxonomy" id="1266667"/>
    <lineage>
        <taxon>Eukaryota</taxon>
        <taxon>Fungi</taxon>
        <taxon>Dikarya</taxon>
        <taxon>Ascomycota</taxon>
        <taxon>Saccharomycotina</taxon>
        <taxon>Saccharomycetes</taxon>
        <taxon>Saccharomycetales</taxon>
        <taxon>Saccharomycetaceae</taxon>
        <taxon>Lachancea</taxon>
    </lineage>
</organism>
<evidence type="ECO:0000256" key="10">
    <source>
        <dbReference type="PROSITE-ProRule" id="PRU00169"/>
    </source>
</evidence>
<feature type="compositionally biased region" description="Basic residues" evidence="11">
    <location>
        <begin position="1337"/>
        <end position="1347"/>
    </location>
</feature>
<dbReference type="GO" id="GO:0005524">
    <property type="term" value="F:ATP binding"/>
    <property type="evidence" value="ECO:0007669"/>
    <property type="project" value="UniProtKB-KW"/>
</dbReference>